<feature type="active site" evidence="9">
    <location>
        <position position="133"/>
    </location>
</feature>
<keyword evidence="4 9" id="KW-0812">Transmembrane</keyword>
<dbReference type="NCBIfam" id="TIGR00077">
    <property type="entry name" value="lspA"/>
    <property type="match status" value="1"/>
</dbReference>
<keyword evidence="6 9" id="KW-0378">Hydrolase</keyword>
<dbReference type="AlphaFoldDB" id="W0DIJ2"/>
<evidence type="ECO:0000256" key="6">
    <source>
        <dbReference type="ARBA" id="ARBA00022801"/>
    </source>
</evidence>
<feature type="transmembrane region" description="Helical" evidence="9">
    <location>
        <begin position="86"/>
        <end position="105"/>
    </location>
</feature>
<protein>
    <recommendedName>
        <fullName evidence="9">Lipoprotein signal peptidase</fullName>
        <ecNumber evidence="9">3.4.23.36</ecNumber>
    </recommendedName>
    <alternativeName>
        <fullName evidence="9">Prolipoprotein signal peptidase</fullName>
    </alternativeName>
    <alternativeName>
        <fullName evidence="9">Signal peptidase II</fullName>
        <shortName evidence="9">SPase II</shortName>
    </alternativeName>
</protein>
<evidence type="ECO:0000256" key="10">
    <source>
        <dbReference type="RuleBase" id="RU000594"/>
    </source>
</evidence>
<comment type="function">
    <text evidence="9 10">This protein specifically catalyzes the removal of signal peptides from prolipoproteins.</text>
</comment>
<evidence type="ECO:0000256" key="7">
    <source>
        <dbReference type="ARBA" id="ARBA00022989"/>
    </source>
</evidence>
<sequence length="161" mass="17319">MVPGLAIAAVVFVLDQITKLWAEHALTLYAPIEVTGFFNLTLVYNPGAAFSFLSAAGGWQRWLLSGIALGVGVLIVVWLRRLPRQAWLMMASLGLILGGALGNLVDRLRLGMVVDFLDFHYAGLHWPAFNVADAAITVGAICLIVATCTEQCGPNRQGNAR</sequence>
<organism evidence="12 13">
    <name type="scientific">Thioalkalivibrio paradoxus ARh 1</name>
    <dbReference type="NCBI Taxonomy" id="713585"/>
    <lineage>
        <taxon>Bacteria</taxon>
        <taxon>Pseudomonadati</taxon>
        <taxon>Pseudomonadota</taxon>
        <taxon>Gammaproteobacteria</taxon>
        <taxon>Chromatiales</taxon>
        <taxon>Ectothiorhodospiraceae</taxon>
        <taxon>Thioalkalivibrio</taxon>
    </lineage>
</organism>
<evidence type="ECO:0000256" key="11">
    <source>
        <dbReference type="RuleBase" id="RU004181"/>
    </source>
</evidence>
<comment type="similarity">
    <text evidence="1 9 11">Belongs to the peptidase A8 family.</text>
</comment>
<dbReference type="InterPro" id="IPR001872">
    <property type="entry name" value="Peptidase_A8"/>
</dbReference>
<dbReference type="Proteomes" id="UP000005289">
    <property type="component" value="Chromosome"/>
</dbReference>
<evidence type="ECO:0000256" key="8">
    <source>
        <dbReference type="ARBA" id="ARBA00023136"/>
    </source>
</evidence>
<gene>
    <name evidence="9" type="primary">lspA</name>
    <name evidence="12" type="ORF">THITH_00960</name>
</gene>
<name>W0DIJ2_9GAMM</name>
<keyword evidence="13" id="KW-1185">Reference proteome</keyword>
<dbReference type="EC" id="3.4.23.36" evidence="9"/>
<evidence type="ECO:0000313" key="12">
    <source>
        <dbReference type="EMBL" id="AHE97082.1"/>
    </source>
</evidence>
<dbReference type="STRING" id="713585.THITH_00960"/>
<evidence type="ECO:0000256" key="1">
    <source>
        <dbReference type="ARBA" id="ARBA00006139"/>
    </source>
</evidence>
<dbReference type="HAMAP" id="MF_00161">
    <property type="entry name" value="LspA"/>
    <property type="match status" value="1"/>
</dbReference>
<evidence type="ECO:0000256" key="2">
    <source>
        <dbReference type="ARBA" id="ARBA00022475"/>
    </source>
</evidence>
<proteinExistence type="inferred from homology"/>
<evidence type="ECO:0000256" key="4">
    <source>
        <dbReference type="ARBA" id="ARBA00022692"/>
    </source>
</evidence>
<dbReference type="PRINTS" id="PR00781">
    <property type="entry name" value="LIPOSIGPTASE"/>
</dbReference>
<reference evidence="12 13" key="1">
    <citation type="submission" date="2013-12" db="EMBL/GenBank/DDBJ databases">
        <authorList>
            <consortium name="DOE Joint Genome Institute"/>
            <person name="Muyzer G."/>
            <person name="Huntemann M."/>
            <person name="Han J."/>
            <person name="Chen A."/>
            <person name="Kyrpides N."/>
            <person name="Mavromatis K."/>
            <person name="Markowitz V."/>
            <person name="Palaniappan K."/>
            <person name="Ivanova N."/>
            <person name="Schaumberg A."/>
            <person name="Pati A."/>
            <person name="Liolios K."/>
            <person name="Nordberg H.P."/>
            <person name="Cantor M.N."/>
            <person name="Hua S.X."/>
            <person name="Woyke T."/>
        </authorList>
    </citation>
    <scope>NUCLEOTIDE SEQUENCE [LARGE SCALE GENOMIC DNA]</scope>
    <source>
        <strain evidence="12 13">ARh 1</strain>
    </source>
</reference>
<comment type="subcellular location">
    <subcellularLocation>
        <location evidence="9">Cell membrane</location>
        <topology evidence="9">Multi-pass membrane protein</topology>
    </subcellularLocation>
</comment>
<accession>W0DIJ2</accession>
<dbReference type="EMBL" id="CP007029">
    <property type="protein sequence ID" value="AHE97082.1"/>
    <property type="molecule type" value="Genomic_DNA"/>
</dbReference>
<keyword evidence="2 9" id="KW-1003">Cell membrane</keyword>
<keyword evidence="3 9" id="KW-0645">Protease</keyword>
<dbReference type="Pfam" id="PF01252">
    <property type="entry name" value="Peptidase_A8"/>
    <property type="match status" value="1"/>
</dbReference>
<dbReference type="PROSITE" id="PS00855">
    <property type="entry name" value="SPASE_II"/>
    <property type="match status" value="1"/>
</dbReference>
<dbReference type="HOGENOM" id="CLU_083252_4_0_6"/>
<keyword evidence="5 9" id="KW-0064">Aspartyl protease</keyword>
<dbReference type="GO" id="GO:0004190">
    <property type="term" value="F:aspartic-type endopeptidase activity"/>
    <property type="evidence" value="ECO:0007669"/>
    <property type="project" value="UniProtKB-UniRule"/>
</dbReference>
<evidence type="ECO:0000313" key="13">
    <source>
        <dbReference type="Proteomes" id="UP000005289"/>
    </source>
</evidence>
<dbReference type="PANTHER" id="PTHR33695">
    <property type="entry name" value="LIPOPROTEIN SIGNAL PEPTIDASE"/>
    <property type="match status" value="1"/>
</dbReference>
<dbReference type="PANTHER" id="PTHR33695:SF1">
    <property type="entry name" value="LIPOPROTEIN SIGNAL PEPTIDASE"/>
    <property type="match status" value="1"/>
</dbReference>
<comment type="caution">
    <text evidence="9">Lacks conserved residue(s) required for the propagation of feature annotation.</text>
</comment>
<feature type="transmembrane region" description="Helical" evidence="9">
    <location>
        <begin position="62"/>
        <end position="79"/>
    </location>
</feature>
<evidence type="ECO:0000256" key="5">
    <source>
        <dbReference type="ARBA" id="ARBA00022750"/>
    </source>
</evidence>
<dbReference type="UniPathway" id="UPA00665"/>
<keyword evidence="8 9" id="KW-0472">Membrane</keyword>
<comment type="catalytic activity">
    <reaction evidence="9 10">
        <text>Release of signal peptides from bacterial membrane prolipoproteins. Hydrolyzes -Xaa-Yaa-Zaa-|-(S,diacylglyceryl)Cys-, in which Xaa is hydrophobic (preferably Leu), and Yaa (Ala or Ser) and Zaa (Gly or Ala) have small, neutral side chains.</text>
        <dbReference type="EC" id="3.4.23.36"/>
    </reaction>
</comment>
<evidence type="ECO:0000256" key="9">
    <source>
        <dbReference type="HAMAP-Rule" id="MF_00161"/>
    </source>
</evidence>
<dbReference type="KEGG" id="tti:THITH_00960"/>
<evidence type="ECO:0000256" key="3">
    <source>
        <dbReference type="ARBA" id="ARBA00022670"/>
    </source>
</evidence>
<feature type="transmembrane region" description="Helical" evidence="9">
    <location>
        <begin position="125"/>
        <end position="146"/>
    </location>
</feature>
<keyword evidence="7 9" id="KW-1133">Transmembrane helix</keyword>
<dbReference type="GO" id="GO:0006508">
    <property type="term" value="P:proteolysis"/>
    <property type="evidence" value="ECO:0007669"/>
    <property type="project" value="UniProtKB-KW"/>
</dbReference>
<feature type="active site" evidence="9">
    <location>
        <position position="115"/>
    </location>
</feature>
<dbReference type="GO" id="GO:0005886">
    <property type="term" value="C:plasma membrane"/>
    <property type="evidence" value="ECO:0007669"/>
    <property type="project" value="UniProtKB-SubCell"/>
</dbReference>
<comment type="pathway">
    <text evidence="9">Protein modification; lipoprotein biosynthesis (signal peptide cleavage).</text>
</comment>